<keyword evidence="1" id="KW-0812">Transmembrane</keyword>
<feature type="transmembrane region" description="Helical" evidence="1">
    <location>
        <begin position="6"/>
        <end position="29"/>
    </location>
</feature>
<evidence type="ECO:0000256" key="1">
    <source>
        <dbReference type="SAM" id="Phobius"/>
    </source>
</evidence>
<dbReference type="Pfam" id="PF07727">
    <property type="entry name" value="RVT_2"/>
    <property type="match status" value="1"/>
</dbReference>
<protein>
    <submittedName>
        <fullName evidence="3">Retrovirus-related Pol polyprotein from transposon RE2</fullName>
    </submittedName>
</protein>
<dbReference type="InterPro" id="IPR013103">
    <property type="entry name" value="RVT_2"/>
</dbReference>
<evidence type="ECO:0000313" key="3">
    <source>
        <dbReference type="EMBL" id="RVW91837.1"/>
    </source>
</evidence>
<sequence length="437" mass="48455">MGCFGNPIVVSGSILCNIFYCIVELFSLIRGRRHALQLVSELGLKISGRVKDHKAHKMKTKGIFTKGGVNCSFVLSLALHLPISEVLPFPLISPPDAVPSRPLQVYHRHHRVVVPPSLAEVPADSLPIPSASPAPALPLSAGLPIALRKVGCRWVYTVKVGPDDIKNAFLHGDLVEEVYMEQPPGFVAQGESGLVCRLRHSLYDLKQSPRAWFNRFSSVVQEFGMKYALDILEETGMLECKSVDTPMDPNVKLVLGQGEPLGDPGVSATCSHWDAVIRILRYIKSTLGQGVLYENRGHTQVVGYTDADWAGLPIDRRSTSGSSAETEYRAMALATCELIWLKHLLRELRFGKDEQMKLICDNQAALHITSNLVFHERTKHIEVDCHFIREKIASGCVATSFVNSNYQLVDIFTKSLRGPRIKYICNKLSAYNIYVPA</sequence>
<dbReference type="Proteomes" id="UP000288805">
    <property type="component" value="Unassembled WGS sequence"/>
</dbReference>
<evidence type="ECO:0000313" key="4">
    <source>
        <dbReference type="Proteomes" id="UP000288805"/>
    </source>
</evidence>
<dbReference type="InterPro" id="IPR043502">
    <property type="entry name" value="DNA/RNA_pol_sf"/>
</dbReference>
<organism evidence="3 4">
    <name type="scientific">Vitis vinifera</name>
    <name type="common">Grape</name>
    <dbReference type="NCBI Taxonomy" id="29760"/>
    <lineage>
        <taxon>Eukaryota</taxon>
        <taxon>Viridiplantae</taxon>
        <taxon>Streptophyta</taxon>
        <taxon>Embryophyta</taxon>
        <taxon>Tracheophyta</taxon>
        <taxon>Spermatophyta</taxon>
        <taxon>Magnoliopsida</taxon>
        <taxon>eudicotyledons</taxon>
        <taxon>Gunneridae</taxon>
        <taxon>Pentapetalae</taxon>
        <taxon>rosids</taxon>
        <taxon>Vitales</taxon>
        <taxon>Vitaceae</taxon>
        <taxon>Viteae</taxon>
        <taxon>Vitis</taxon>
    </lineage>
</organism>
<gene>
    <name evidence="3" type="primary">RE2_49</name>
    <name evidence="3" type="ORF">CK203_030134</name>
</gene>
<dbReference type="SUPFAM" id="SSF56672">
    <property type="entry name" value="DNA/RNA polymerases"/>
    <property type="match status" value="1"/>
</dbReference>
<reference evidence="3 4" key="1">
    <citation type="journal article" date="2018" name="PLoS Genet.">
        <title>Population sequencing reveals clonal diversity and ancestral inbreeding in the grapevine cultivar Chardonnay.</title>
        <authorList>
            <person name="Roach M.J."/>
            <person name="Johnson D.L."/>
            <person name="Bohlmann J."/>
            <person name="van Vuuren H.J."/>
            <person name="Jones S.J."/>
            <person name="Pretorius I.S."/>
            <person name="Schmidt S.A."/>
            <person name="Borneman A.R."/>
        </authorList>
    </citation>
    <scope>NUCLEOTIDE SEQUENCE [LARGE SCALE GENOMIC DNA]</scope>
    <source>
        <strain evidence="4">cv. Chardonnay</strain>
        <tissue evidence="3">Leaf</tissue>
    </source>
</reference>
<keyword evidence="1" id="KW-1133">Transmembrane helix</keyword>
<accession>A0A438I582</accession>
<name>A0A438I582_VITVI</name>
<comment type="caution">
    <text evidence="3">The sequence shown here is derived from an EMBL/GenBank/DDBJ whole genome shotgun (WGS) entry which is preliminary data.</text>
</comment>
<dbReference type="AlphaFoldDB" id="A0A438I582"/>
<dbReference type="CDD" id="cd09272">
    <property type="entry name" value="RNase_HI_RT_Ty1"/>
    <property type="match status" value="1"/>
</dbReference>
<dbReference type="PANTHER" id="PTHR11439">
    <property type="entry name" value="GAG-POL-RELATED RETROTRANSPOSON"/>
    <property type="match status" value="1"/>
</dbReference>
<proteinExistence type="predicted"/>
<dbReference type="PANTHER" id="PTHR11439:SF484">
    <property type="entry name" value="REVERSE TRANSCRIPTASE TY1_COPIA-TYPE DOMAIN-CONTAINING PROTEIN"/>
    <property type="match status" value="1"/>
</dbReference>
<keyword evidence="1" id="KW-0472">Membrane</keyword>
<evidence type="ECO:0000259" key="2">
    <source>
        <dbReference type="Pfam" id="PF07727"/>
    </source>
</evidence>
<feature type="domain" description="Reverse transcriptase Ty1/copia-type" evidence="2">
    <location>
        <begin position="163"/>
        <end position="226"/>
    </location>
</feature>
<dbReference type="EMBL" id="QGNW01000141">
    <property type="protein sequence ID" value="RVW91837.1"/>
    <property type="molecule type" value="Genomic_DNA"/>
</dbReference>